<protein>
    <submittedName>
        <fullName evidence="1">Lrp/AsnC family transcriptional regulator</fullName>
    </submittedName>
</protein>
<accession>A0AC61R738</accession>
<dbReference type="EMBL" id="SRYG01000018">
    <property type="protein sequence ID" value="TGY65364.1"/>
    <property type="molecule type" value="Genomic_DNA"/>
</dbReference>
<comment type="caution">
    <text evidence="1">The sequence shown here is derived from an EMBL/GenBank/DDBJ whole genome shotgun (WGS) entry which is preliminary data.</text>
</comment>
<reference evidence="1" key="1">
    <citation type="submission" date="2019-04" db="EMBL/GenBank/DDBJ databases">
        <title>Microbes associate with the intestines of laboratory mice.</title>
        <authorList>
            <person name="Navarre W."/>
            <person name="Wong E."/>
            <person name="Huang K."/>
            <person name="Tropini C."/>
            <person name="Ng K."/>
            <person name="Yu B."/>
        </authorList>
    </citation>
    <scope>NUCLEOTIDE SEQUENCE</scope>
    <source>
        <strain evidence="1">NM09_H32</strain>
    </source>
</reference>
<proteinExistence type="predicted"/>
<keyword evidence="2" id="KW-1185">Reference proteome</keyword>
<name>A0AC61R738_9FIRM</name>
<dbReference type="Proteomes" id="UP000308836">
    <property type="component" value="Unassembled WGS sequence"/>
</dbReference>
<evidence type="ECO:0000313" key="1">
    <source>
        <dbReference type="EMBL" id="TGY65364.1"/>
    </source>
</evidence>
<sequence>MNTNVLLDLLENNARLTSRDLADILLEEETEVKEEIQRLEDEKIICGYHTVINYNRALKNEKVMAFIEVDCVPQRHKGYDKTAMKIANYPEIDTMYLLSGDCDFLCLVQGRTMFEVARFVSDKIACVEDVRSTKTLFVLKQYKTNGIIMKDAENDEPNRLVVTP</sequence>
<gene>
    <name evidence="1" type="ORF">E5336_08730</name>
</gene>
<organism evidence="1 2">
    <name type="scientific">Dubosiella muris</name>
    <dbReference type="NCBI Taxonomy" id="3038133"/>
    <lineage>
        <taxon>Bacteria</taxon>
        <taxon>Bacillati</taxon>
        <taxon>Bacillota</taxon>
        <taxon>Erysipelotrichia</taxon>
        <taxon>Erysipelotrichales</taxon>
        <taxon>Erysipelotrichaceae</taxon>
        <taxon>Dubosiella</taxon>
    </lineage>
</organism>
<evidence type="ECO:0000313" key="2">
    <source>
        <dbReference type="Proteomes" id="UP000308836"/>
    </source>
</evidence>